<dbReference type="EMBL" id="JRFJ01000004">
    <property type="protein sequence ID" value="KHJ53819.1"/>
    <property type="molecule type" value="Genomic_DNA"/>
</dbReference>
<dbReference type="OrthoDB" id="9795613at2"/>
<evidence type="ECO:0000256" key="1">
    <source>
        <dbReference type="ARBA" id="ARBA00005254"/>
    </source>
</evidence>
<gene>
    <name evidence="2" type="ORF">LA66_14540</name>
</gene>
<dbReference type="Proteomes" id="UP000030826">
    <property type="component" value="Unassembled WGS sequence"/>
</dbReference>
<dbReference type="SUPFAM" id="SSF52096">
    <property type="entry name" value="ClpP/crotonase"/>
    <property type="match status" value="1"/>
</dbReference>
<organism evidence="2 3">
    <name type="scientific">Aureimonas altamirensis</name>
    <dbReference type="NCBI Taxonomy" id="370622"/>
    <lineage>
        <taxon>Bacteria</taxon>
        <taxon>Pseudomonadati</taxon>
        <taxon>Pseudomonadota</taxon>
        <taxon>Alphaproteobacteria</taxon>
        <taxon>Hyphomicrobiales</taxon>
        <taxon>Aurantimonadaceae</taxon>
        <taxon>Aureimonas</taxon>
    </lineage>
</organism>
<evidence type="ECO:0000313" key="2">
    <source>
        <dbReference type="EMBL" id="KHJ53819.1"/>
    </source>
</evidence>
<dbReference type="PANTHER" id="PTHR42964">
    <property type="entry name" value="ENOYL-COA HYDRATASE"/>
    <property type="match status" value="1"/>
</dbReference>
<dbReference type="PANTHER" id="PTHR42964:SF1">
    <property type="entry name" value="POLYKETIDE BIOSYNTHESIS ENOYL-COA HYDRATASE PKSH-RELATED"/>
    <property type="match status" value="1"/>
</dbReference>
<dbReference type="RefSeq" id="WP_039194645.1">
    <property type="nucleotide sequence ID" value="NZ_JRFJ01000004.1"/>
</dbReference>
<protein>
    <submittedName>
        <fullName evidence="2">Enoyl-CoA hydratase</fullName>
        <ecNumber evidence="2">4.2.1.17</ecNumber>
    </submittedName>
</protein>
<dbReference type="CDD" id="cd06558">
    <property type="entry name" value="crotonase-like"/>
    <property type="match status" value="1"/>
</dbReference>
<dbReference type="InterPro" id="IPR001753">
    <property type="entry name" value="Enoyl-CoA_hydra/iso"/>
</dbReference>
<dbReference type="Gene3D" id="3.90.226.10">
    <property type="entry name" value="2-enoyl-CoA Hydratase, Chain A, domain 1"/>
    <property type="match status" value="1"/>
</dbReference>
<dbReference type="EC" id="4.2.1.17" evidence="2"/>
<dbReference type="InterPro" id="IPR051683">
    <property type="entry name" value="Enoyl-CoA_Hydratase/Isomerase"/>
</dbReference>
<dbReference type="GO" id="GO:0004300">
    <property type="term" value="F:enoyl-CoA hydratase activity"/>
    <property type="evidence" value="ECO:0007669"/>
    <property type="project" value="UniProtKB-EC"/>
</dbReference>
<reference evidence="2 3" key="1">
    <citation type="submission" date="2014-09" db="EMBL/GenBank/DDBJ databases">
        <title>Isolation and characterization of Aurantimonas altamirensis ON-56566 from clinical sample following a dog bite.</title>
        <authorList>
            <person name="Eshaghi A."/>
            <person name="Li A."/>
            <person name="Shahinas D."/>
            <person name="Bahn P."/>
            <person name="Kus J.V."/>
            <person name="Patel S.N."/>
        </authorList>
    </citation>
    <scope>NUCLEOTIDE SEQUENCE [LARGE SCALE GENOMIC DNA]</scope>
    <source>
        <strain evidence="2 3">ON-56566</strain>
    </source>
</reference>
<name>A0A0B1Q0C4_9HYPH</name>
<accession>A0A0B1Q0C4</accession>
<keyword evidence="2" id="KW-0456">Lyase</keyword>
<dbReference type="STRING" id="370622.LA66_14540"/>
<dbReference type="Pfam" id="PF00378">
    <property type="entry name" value="ECH_1"/>
    <property type="match status" value="1"/>
</dbReference>
<dbReference type="AlphaFoldDB" id="A0A0B1Q0C4"/>
<comment type="caution">
    <text evidence="2">The sequence shown here is derived from an EMBL/GenBank/DDBJ whole genome shotgun (WGS) entry which is preliminary data.</text>
</comment>
<evidence type="ECO:0000313" key="3">
    <source>
        <dbReference type="Proteomes" id="UP000030826"/>
    </source>
</evidence>
<proteinExistence type="inferred from homology"/>
<sequence length="253" mass="26481">MNHLTLAVDVAGIATLTLNRPDKHNALNAAMIAELAEATRRIADDEGIHAAVLTGSGRSFCAGADLNWMRMQFDATRSERIDQARALASMLDGLNRLPKPLIGRINGPAYGGGLGLMAVCDVAIAATNTKFAFTETRLGIIPATIGPFVMARMGEAAARRVFFSARPFGPAEAVTLGLVAATADPAALDDAVMAELAPYAATEPAAVARAKALTRSLGLQIDADTLERTAEALADAWESPKARQRIGAFLAKG</sequence>
<comment type="similarity">
    <text evidence="1">Belongs to the enoyl-CoA hydratase/isomerase family.</text>
</comment>
<dbReference type="InterPro" id="IPR029045">
    <property type="entry name" value="ClpP/crotonase-like_dom_sf"/>
</dbReference>